<keyword evidence="5 8" id="KW-0812">Transmembrane</keyword>
<organism evidence="12 13">
    <name type="scientific">Botrimarina hoheduenensis</name>
    <dbReference type="NCBI Taxonomy" id="2528000"/>
    <lineage>
        <taxon>Bacteria</taxon>
        <taxon>Pseudomonadati</taxon>
        <taxon>Planctomycetota</taxon>
        <taxon>Planctomycetia</taxon>
        <taxon>Pirellulales</taxon>
        <taxon>Lacipirellulaceae</taxon>
        <taxon>Botrimarina</taxon>
    </lineage>
</organism>
<comment type="similarity">
    <text evidence="2 8">Belongs to the ABC-3 integral membrane protein family.</text>
</comment>
<keyword evidence="7 10" id="KW-0472">Membrane</keyword>
<dbReference type="PANTHER" id="PTHR30477">
    <property type="entry name" value="ABC-TRANSPORTER METAL-BINDING PROTEIN"/>
    <property type="match status" value="1"/>
</dbReference>
<feature type="domain" description="Iron dependent repressor metal binding and dimerisation" evidence="11">
    <location>
        <begin position="369"/>
        <end position="438"/>
    </location>
</feature>
<sequence length="444" mass="47417">MILGNLNLSWAIDGWIIAVGVLAAVAAALLGNFLVLRRMSMLGDAISHAVLPGLAAAFLITGSRHSVPMFVGAVIVGILTALLTEWIHHYGQVDEGASMGVVFTSLFAVGLVLIVRAVDHVDLDPGCVLHGAIEMSPLDTWTIAGFTAPRVAVVLSAVLLTNLTFVIVFFKELRISSFDPSLATTVGVNAVAMHYALMTLVAVTAVASFEAVGNILVVAMLIVPPATAYLLTDRLSVMVLLSAVIATISAVVGHLGAIAIPVWLGYSSTHTAGMMAVASGGLLVLAILFAPRQGVIAKWLRQRLIAMEVFQEDVLGLLYRAAEHDHTATLSTDQLIQRLQSSRWTVGMALRTQRQRGLIESINECHSLTAHGVEAAQGLVRAHRLWEHYLVDRAGMDAAAIHLQAERFEHVTDRALRDRLDEETSATAHDPHGKAIPDESGSAD</sequence>
<reference evidence="12 13" key="1">
    <citation type="submission" date="2019-02" db="EMBL/GenBank/DDBJ databases">
        <title>Deep-cultivation of Planctomycetes and their phenomic and genomic characterization uncovers novel biology.</title>
        <authorList>
            <person name="Wiegand S."/>
            <person name="Jogler M."/>
            <person name="Boedeker C."/>
            <person name="Pinto D."/>
            <person name="Vollmers J."/>
            <person name="Rivas-Marin E."/>
            <person name="Kohn T."/>
            <person name="Peeters S.H."/>
            <person name="Heuer A."/>
            <person name="Rast P."/>
            <person name="Oberbeckmann S."/>
            <person name="Bunk B."/>
            <person name="Jeske O."/>
            <person name="Meyerdierks A."/>
            <person name="Storesund J.E."/>
            <person name="Kallscheuer N."/>
            <person name="Luecker S."/>
            <person name="Lage O.M."/>
            <person name="Pohl T."/>
            <person name="Merkel B.J."/>
            <person name="Hornburger P."/>
            <person name="Mueller R.-W."/>
            <person name="Bruemmer F."/>
            <person name="Labrenz M."/>
            <person name="Spormann A.M."/>
            <person name="Op Den Camp H."/>
            <person name="Overmann J."/>
            <person name="Amann R."/>
            <person name="Jetten M.S.M."/>
            <person name="Mascher T."/>
            <person name="Medema M.H."/>
            <person name="Devos D.P."/>
            <person name="Kaster A.-K."/>
            <person name="Ovreas L."/>
            <person name="Rohde M."/>
            <person name="Galperin M.Y."/>
            <person name="Jogler C."/>
        </authorList>
    </citation>
    <scope>NUCLEOTIDE SEQUENCE [LARGE SCALE GENOMIC DNA]</scope>
    <source>
        <strain evidence="12 13">Pla111</strain>
    </source>
</reference>
<dbReference type="GO" id="GO:0055085">
    <property type="term" value="P:transmembrane transport"/>
    <property type="evidence" value="ECO:0007669"/>
    <property type="project" value="InterPro"/>
</dbReference>
<dbReference type="GO" id="GO:0010043">
    <property type="term" value="P:response to zinc ion"/>
    <property type="evidence" value="ECO:0007669"/>
    <property type="project" value="TreeGrafter"/>
</dbReference>
<proteinExistence type="inferred from homology"/>
<dbReference type="OrthoDB" id="9788905at2"/>
<accession>A0A5C5VRN9</accession>
<dbReference type="Gene3D" id="1.10.10.10">
    <property type="entry name" value="Winged helix-like DNA-binding domain superfamily/Winged helix DNA-binding domain"/>
    <property type="match status" value="1"/>
</dbReference>
<dbReference type="Pfam" id="PF00950">
    <property type="entry name" value="ABC-3"/>
    <property type="match status" value="1"/>
</dbReference>
<dbReference type="GO" id="GO:0046983">
    <property type="term" value="F:protein dimerization activity"/>
    <property type="evidence" value="ECO:0007669"/>
    <property type="project" value="InterPro"/>
</dbReference>
<dbReference type="GO" id="GO:0046914">
    <property type="term" value="F:transition metal ion binding"/>
    <property type="evidence" value="ECO:0007669"/>
    <property type="project" value="InterPro"/>
</dbReference>
<evidence type="ECO:0000256" key="7">
    <source>
        <dbReference type="ARBA" id="ARBA00023136"/>
    </source>
</evidence>
<evidence type="ECO:0000313" key="12">
    <source>
        <dbReference type="EMBL" id="TWT40837.1"/>
    </source>
</evidence>
<evidence type="ECO:0000256" key="5">
    <source>
        <dbReference type="ARBA" id="ARBA00022692"/>
    </source>
</evidence>
<dbReference type="PANTHER" id="PTHR30477:SF8">
    <property type="entry name" value="METAL TRANSPORT SYSTEM MEMBRANE PROTEIN CT_070-RELATED"/>
    <property type="match status" value="1"/>
</dbReference>
<evidence type="ECO:0000256" key="9">
    <source>
        <dbReference type="SAM" id="MobiDB-lite"/>
    </source>
</evidence>
<feature type="transmembrane region" description="Helical" evidence="10">
    <location>
        <begin position="99"/>
        <end position="118"/>
    </location>
</feature>
<dbReference type="InterPro" id="IPR036388">
    <property type="entry name" value="WH-like_DNA-bd_sf"/>
</dbReference>
<feature type="transmembrane region" description="Helical" evidence="10">
    <location>
        <begin position="42"/>
        <end position="61"/>
    </location>
</feature>
<keyword evidence="3 8" id="KW-0813">Transport</keyword>
<evidence type="ECO:0000259" key="11">
    <source>
        <dbReference type="Pfam" id="PF02742"/>
    </source>
</evidence>
<evidence type="ECO:0000256" key="2">
    <source>
        <dbReference type="ARBA" id="ARBA00008034"/>
    </source>
</evidence>
<feature type="transmembrane region" description="Helical" evidence="10">
    <location>
        <begin position="182"/>
        <end position="205"/>
    </location>
</feature>
<protein>
    <submittedName>
        <fullName evidence="12">Manganese transport system membrane protein MntB</fullName>
    </submittedName>
</protein>
<dbReference type="Pfam" id="PF02742">
    <property type="entry name" value="Fe_dep_repr_C"/>
    <property type="match status" value="1"/>
</dbReference>
<feature type="transmembrane region" description="Helical" evidence="10">
    <location>
        <begin position="238"/>
        <end position="266"/>
    </location>
</feature>
<dbReference type="RefSeq" id="WP_146575443.1">
    <property type="nucleotide sequence ID" value="NZ_SJPH01000010.1"/>
</dbReference>
<dbReference type="InterPro" id="IPR001626">
    <property type="entry name" value="ABC_TroCD"/>
</dbReference>
<dbReference type="InterPro" id="IPR001367">
    <property type="entry name" value="Fe_dep_repressor"/>
</dbReference>
<evidence type="ECO:0000256" key="8">
    <source>
        <dbReference type="RuleBase" id="RU003943"/>
    </source>
</evidence>
<evidence type="ECO:0000256" key="10">
    <source>
        <dbReference type="SAM" id="Phobius"/>
    </source>
</evidence>
<feature type="transmembrane region" description="Helical" evidence="10">
    <location>
        <begin position="67"/>
        <end position="87"/>
    </location>
</feature>
<dbReference type="GO" id="GO:0043190">
    <property type="term" value="C:ATP-binding cassette (ABC) transporter complex"/>
    <property type="evidence" value="ECO:0007669"/>
    <property type="project" value="InterPro"/>
</dbReference>
<dbReference type="GO" id="GO:0003700">
    <property type="term" value="F:DNA-binding transcription factor activity"/>
    <property type="evidence" value="ECO:0007669"/>
    <property type="project" value="InterPro"/>
</dbReference>
<name>A0A5C5VRN9_9BACT</name>
<feature type="transmembrane region" description="Helical" evidence="10">
    <location>
        <begin position="151"/>
        <end position="170"/>
    </location>
</feature>
<dbReference type="SUPFAM" id="SSF81345">
    <property type="entry name" value="ABC transporter involved in vitamin B12 uptake, BtuC"/>
    <property type="match status" value="1"/>
</dbReference>
<feature type="transmembrane region" description="Helical" evidence="10">
    <location>
        <begin position="272"/>
        <end position="291"/>
    </location>
</feature>
<dbReference type="SUPFAM" id="SSF47979">
    <property type="entry name" value="Iron-dependent repressor protein, dimerization domain"/>
    <property type="match status" value="1"/>
</dbReference>
<keyword evidence="4" id="KW-1003">Cell membrane</keyword>
<gene>
    <name evidence="12" type="primary">mntB_2</name>
    <name evidence="12" type="ORF">Pla111_32550</name>
</gene>
<evidence type="ECO:0000256" key="4">
    <source>
        <dbReference type="ARBA" id="ARBA00022475"/>
    </source>
</evidence>
<dbReference type="Proteomes" id="UP000318995">
    <property type="component" value="Unassembled WGS sequence"/>
</dbReference>
<evidence type="ECO:0000256" key="1">
    <source>
        <dbReference type="ARBA" id="ARBA00004651"/>
    </source>
</evidence>
<dbReference type="InterPro" id="IPR037294">
    <property type="entry name" value="ABC_BtuC-like"/>
</dbReference>
<keyword evidence="13" id="KW-1185">Reference proteome</keyword>
<evidence type="ECO:0000256" key="3">
    <source>
        <dbReference type="ARBA" id="ARBA00022448"/>
    </source>
</evidence>
<evidence type="ECO:0000256" key="6">
    <source>
        <dbReference type="ARBA" id="ARBA00022989"/>
    </source>
</evidence>
<dbReference type="CDD" id="cd06550">
    <property type="entry name" value="TM_ABC_iron-siderophores_like"/>
    <property type="match status" value="1"/>
</dbReference>
<dbReference type="InterPro" id="IPR036421">
    <property type="entry name" value="Fe_dep_repressor_sf"/>
</dbReference>
<feature type="transmembrane region" description="Helical" evidence="10">
    <location>
        <begin position="15"/>
        <end position="35"/>
    </location>
</feature>
<evidence type="ECO:0000313" key="13">
    <source>
        <dbReference type="Proteomes" id="UP000318995"/>
    </source>
</evidence>
<dbReference type="InterPro" id="IPR022689">
    <property type="entry name" value="Iron_dep_repressor"/>
</dbReference>
<dbReference type="EMBL" id="SJPH01000010">
    <property type="protein sequence ID" value="TWT40837.1"/>
    <property type="molecule type" value="Genomic_DNA"/>
</dbReference>
<dbReference type="AlphaFoldDB" id="A0A5C5VRN9"/>
<feature type="transmembrane region" description="Helical" evidence="10">
    <location>
        <begin position="211"/>
        <end position="231"/>
    </location>
</feature>
<dbReference type="SMART" id="SM00529">
    <property type="entry name" value="HTH_DTXR"/>
    <property type="match status" value="1"/>
</dbReference>
<comment type="caution">
    <text evidence="12">The sequence shown here is derived from an EMBL/GenBank/DDBJ whole genome shotgun (WGS) entry which is preliminary data.</text>
</comment>
<dbReference type="Gene3D" id="1.10.3470.10">
    <property type="entry name" value="ABC transporter involved in vitamin B12 uptake, BtuC"/>
    <property type="match status" value="1"/>
</dbReference>
<comment type="subcellular location">
    <subcellularLocation>
        <location evidence="1 8">Cell membrane</location>
        <topology evidence="1 8">Multi-pass membrane protein</topology>
    </subcellularLocation>
</comment>
<keyword evidence="6 10" id="KW-1133">Transmembrane helix</keyword>
<feature type="region of interest" description="Disordered" evidence="9">
    <location>
        <begin position="422"/>
        <end position="444"/>
    </location>
</feature>